<dbReference type="Gene3D" id="3.90.420.10">
    <property type="entry name" value="Oxidoreductase, molybdopterin-binding domain"/>
    <property type="match status" value="1"/>
</dbReference>
<dbReference type="RefSeq" id="WP_088651131.1">
    <property type="nucleotide sequence ID" value="NZ_AQQR01000007.1"/>
</dbReference>
<dbReference type="AlphaFoldDB" id="A0A225NHE8"/>
<dbReference type="OrthoDB" id="9798763at2"/>
<keyword evidence="3" id="KW-1185">Reference proteome</keyword>
<sequence length="170" mass="18451">MRCLRSLAGATIGALLAALPALADELPVPDGPVILTVSGEIAKANVGDTVQMDLEMLRALGAREIETTTIWTEDMQSFVGVSLSTLMEAVGAAPVTIHATAINDYAVDIPHEDWSSGGPMLAYYRNGGPMKVRDKGPLWVVYPFDEDPMYRSEVIYSRSIWQLDRIIVGD</sequence>
<dbReference type="SUPFAM" id="SSF56524">
    <property type="entry name" value="Oxidoreductase molybdopterin-binding domain"/>
    <property type="match status" value="1"/>
</dbReference>
<feature type="chain" id="PRO_5013211521" evidence="1">
    <location>
        <begin position="24"/>
        <end position="170"/>
    </location>
</feature>
<dbReference type="Proteomes" id="UP000215377">
    <property type="component" value="Unassembled WGS sequence"/>
</dbReference>
<dbReference type="EMBL" id="AQQR01000007">
    <property type="protein sequence ID" value="OWU72284.1"/>
    <property type="molecule type" value="Genomic_DNA"/>
</dbReference>
<proteinExistence type="predicted"/>
<evidence type="ECO:0000256" key="1">
    <source>
        <dbReference type="SAM" id="SignalP"/>
    </source>
</evidence>
<evidence type="ECO:0000313" key="3">
    <source>
        <dbReference type="Proteomes" id="UP000215377"/>
    </source>
</evidence>
<reference evidence="2 3" key="1">
    <citation type="submission" date="2013-04" db="EMBL/GenBank/DDBJ databases">
        <title>Oceanicola sp. 22II1-22F33 Genome Sequencing.</title>
        <authorList>
            <person name="Lai Q."/>
            <person name="Li G."/>
            <person name="Shao Z."/>
        </authorList>
    </citation>
    <scope>NUCLEOTIDE SEQUENCE [LARGE SCALE GENOMIC DNA]</scope>
    <source>
        <strain evidence="2 3">22II1-22F33</strain>
    </source>
</reference>
<keyword evidence="1" id="KW-0732">Signal</keyword>
<feature type="signal peptide" evidence="1">
    <location>
        <begin position="1"/>
        <end position="23"/>
    </location>
</feature>
<accession>A0A225NHE8</accession>
<organism evidence="2 3">
    <name type="scientific">Marinibacterium profundimaris</name>
    <dbReference type="NCBI Taxonomy" id="1679460"/>
    <lineage>
        <taxon>Bacteria</taxon>
        <taxon>Pseudomonadati</taxon>
        <taxon>Pseudomonadota</taxon>
        <taxon>Alphaproteobacteria</taxon>
        <taxon>Rhodobacterales</taxon>
        <taxon>Paracoccaceae</taxon>
        <taxon>Marinibacterium</taxon>
    </lineage>
</organism>
<comment type="caution">
    <text evidence="2">The sequence shown here is derived from an EMBL/GenBank/DDBJ whole genome shotgun (WGS) entry which is preliminary data.</text>
</comment>
<name>A0A225NHE8_9RHOB</name>
<dbReference type="InterPro" id="IPR036374">
    <property type="entry name" value="OxRdtase_Mopterin-bd_sf"/>
</dbReference>
<evidence type="ECO:0000313" key="2">
    <source>
        <dbReference type="EMBL" id="OWU72284.1"/>
    </source>
</evidence>
<gene>
    <name evidence="2" type="ORF">ATO3_17225</name>
</gene>
<protein>
    <submittedName>
        <fullName evidence="2">Oxidoreductase</fullName>
    </submittedName>
</protein>